<comment type="caution">
    <text evidence="1">The sequence shown here is derived from an EMBL/GenBank/DDBJ whole genome shotgun (WGS) entry which is preliminary data.</text>
</comment>
<name>A0ACB8SWT0_9AGAM</name>
<accession>A0ACB8SWT0</accession>
<protein>
    <submittedName>
        <fullName evidence="1">Uncharacterized protein</fullName>
    </submittedName>
</protein>
<keyword evidence="2" id="KW-1185">Reference proteome</keyword>
<gene>
    <name evidence="1" type="ORF">BV25DRAFT_1992767</name>
</gene>
<proteinExistence type="predicted"/>
<reference evidence="1" key="1">
    <citation type="submission" date="2021-03" db="EMBL/GenBank/DDBJ databases">
        <authorList>
            <consortium name="DOE Joint Genome Institute"/>
            <person name="Ahrendt S."/>
            <person name="Looney B.P."/>
            <person name="Miyauchi S."/>
            <person name="Morin E."/>
            <person name="Drula E."/>
            <person name="Courty P.E."/>
            <person name="Chicoki N."/>
            <person name="Fauchery L."/>
            <person name="Kohler A."/>
            <person name="Kuo A."/>
            <person name="Labutti K."/>
            <person name="Pangilinan J."/>
            <person name="Lipzen A."/>
            <person name="Riley R."/>
            <person name="Andreopoulos W."/>
            <person name="He G."/>
            <person name="Johnson J."/>
            <person name="Barry K.W."/>
            <person name="Grigoriev I.V."/>
            <person name="Nagy L."/>
            <person name="Hibbett D."/>
            <person name="Henrissat B."/>
            <person name="Matheny P.B."/>
            <person name="Labbe J."/>
            <person name="Martin F."/>
        </authorList>
    </citation>
    <scope>NUCLEOTIDE SEQUENCE</scope>
    <source>
        <strain evidence="1">HHB10654</strain>
    </source>
</reference>
<dbReference type="Proteomes" id="UP000814140">
    <property type="component" value="Unassembled WGS sequence"/>
</dbReference>
<sequence>MSARSRSSRKSARTYWTSAVSSRIGHIQAVLPSSDADLVAASSRKTVEQEIEEAHLAVCAMRTRRNALVPVFVLPPEVLSRIFELHALHVPPGSENAYIQARGKVPPLGWIASTTHVCHHWREVALGNPGLWGGISFSIGKEWTGEMIVRSKAAPISVTQEFQTRSRAPPGVRARPPRALPHPIFPSHLSRVQKLILTGELEEILPNLTRPAPILETLQLSTYASRSRKITFSEDLFKGDTPRLHEIKLENVAFTSWRCFPTGNLTVLELVFPASPRTADRRVADSMPPSRSFDAFLDLIDETPSLTRLVLQFCVPSGAPSPSADRTVSLPNLSLLALEGTAVDVFGVLKRLKIPRKARLRMTCTSTDSTGSECCIVLPLIATHLGTHSSRPTSFQALSIQSRGPACLVWAYKNHDANDEDDEDDQDGFDFLGGEHEPDIRLRFEYSHWKLQASVIQGVCAAFHLSDLRALDLSVNRSDWTEAQWLDVFGQCKSVQHLQVSGDMAETSFSALAKWPASGTRSERTGKKKAQVQEPLLFPRLCTLSVHTVDFVRGRGNSSNALHPSLKKRHAKKLGLRLLKIQHCALNEAVLEDYQDIVGNLCWDSMGEDEDEEEEEDEDGW</sequence>
<organism evidence="1 2">
    <name type="scientific">Artomyces pyxidatus</name>
    <dbReference type="NCBI Taxonomy" id="48021"/>
    <lineage>
        <taxon>Eukaryota</taxon>
        <taxon>Fungi</taxon>
        <taxon>Dikarya</taxon>
        <taxon>Basidiomycota</taxon>
        <taxon>Agaricomycotina</taxon>
        <taxon>Agaricomycetes</taxon>
        <taxon>Russulales</taxon>
        <taxon>Auriscalpiaceae</taxon>
        <taxon>Artomyces</taxon>
    </lineage>
</organism>
<evidence type="ECO:0000313" key="1">
    <source>
        <dbReference type="EMBL" id="KAI0060708.1"/>
    </source>
</evidence>
<reference evidence="1" key="2">
    <citation type="journal article" date="2022" name="New Phytol.">
        <title>Evolutionary transition to the ectomycorrhizal habit in the genomes of a hyperdiverse lineage of mushroom-forming fungi.</title>
        <authorList>
            <person name="Looney B."/>
            <person name="Miyauchi S."/>
            <person name="Morin E."/>
            <person name="Drula E."/>
            <person name="Courty P.E."/>
            <person name="Kohler A."/>
            <person name="Kuo A."/>
            <person name="LaButti K."/>
            <person name="Pangilinan J."/>
            <person name="Lipzen A."/>
            <person name="Riley R."/>
            <person name="Andreopoulos W."/>
            <person name="He G."/>
            <person name="Johnson J."/>
            <person name="Nolan M."/>
            <person name="Tritt A."/>
            <person name="Barry K.W."/>
            <person name="Grigoriev I.V."/>
            <person name="Nagy L.G."/>
            <person name="Hibbett D."/>
            <person name="Henrissat B."/>
            <person name="Matheny P.B."/>
            <person name="Labbe J."/>
            <person name="Martin F.M."/>
        </authorList>
    </citation>
    <scope>NUCLEOTIDE SEQUENCE</scope>
    <source>
        <strain evidence="1">HHB10654</strain>
    </source>
</reference>
<evidence type="ECO:0000313" key="2">
    <source>
        <dbReference type="Proteomes" id="UP000814140"/>
    </source>
</evidence>
<dbReference type="EMBL" id="MU277217">
    <property type="protein sequence ID" value="KAI0060708.1"/>
    <property type="molecule type" value="Genomic_DNA"/>
</dbReference>